<name>A0A481YT60_9VIRU</name>
<protein>
    <submittedName>
        <fullName evidence="1">Uncharacterized protein</fullName>
    </submittedName>
</protein>
<reference evidence="1" key="1">
    <citation type="journal article" date="2019" name="MBio">
        <title>Virus Genomes from Deep Sea Sediments Expand the Ocean Megavirome and Support Independent Origins of Viral Gigantism.</title>
        <authorList>
            <person name="Backstrom D."/>
            <person name="Yutin N."/>
            <person name="Jorgensen S.L."/>
            <person name="Dharamshi J."/>
            <person name="Homa F."/>
            <person name="Zaremba-Niedwiedzka K."/>
            <person name="Spang A."/>
            <person name="Wolf Y.I."/>
            <person name="Koonin E.V."/>
            <person name="Ettema T.J."/>
        </authorList>
    </citation>
    <scope>NUCLEOTIDE SEQUENCE</scope>
</reference>
<dbReference type="EMBL" id="MK500332">
    <property type="protein sequence ID" value="QBK86180.1"/>
    <property type="molecule type" value="Genomic_DNA"/>
</dbReference>
<sequence>MEKKITTATLLEALEEHTTTDKVQTRKWREIACNGRHENHELILQYSDRYSLKDLYPPPIRAMVDGVWVITQEVENISNIR</sequence>
<accession>A0A481YT60</accession>
<evidence type="ECO:0000313" key="1">
    <source>
        <dbReference type="EMBL" id="QBK86180.1"/>
    </source>
</evidence>
<gene>
    <name evidence="1" type="ORF">LCMAC101_07750</name>
</gene>
<organism evidence="1">
    <name type="scientific">Marseillevirus LCMAC101</name>
    <dbReference type="NCBI Taxonomy" id="2506602"/>
    <lineage>
        <taxon>Viruses</taxon>
        <taxon>Varidnaviria</taxon>
        <taxon>Bamfordvirae</taxon>
        <taxon>Nucleocytoviricota</taxon>
        <taxon>Megaviricetes</taxon>
        <taxon>Pimascovirales</taxon>
        <taxon>Pimascovirales incertae sedis</taxon>
        <taxon>Marseilleviridae</taxon>
    </lineage>
</organism>
<proteinExistence type="predicted"/>